<keyword evidence="2" id="KW-0472">Membrane</keyword>
<evidence type="ECO:0008006" key="5">
    <source>
        <dbReference type="Google" id="ProtNLM"/>
    </source>
</evidence>
<evidence type="ECO:0000256" key="2">
    <source>
        <dbReference type="SAM" id="Phobius"/>
    </source>
</evidence>
<feature type="compositionally biased region" description="Low complexity" evidence="1">
    <location>
        <begin position="182"/>
        <end position="196"/>
    </location>
</feature>
<name>A0A2T7NEX7_POMCA</name>
<evidence type="ECO:0000313" key="3">
    <source>
        <dbReference type="EMBL" id="PVD19739.1"/>
    </source>
</evidence>
<evidence type="ECO:0000256" key="1">
    <source>
        <dbReference type="SAM" id="MobiDB-lite"/>
    </source>
</evidence>
<feature type="region of interest" description="Disordered" evidence="1">
    <location>
        <begin position="179"/>
        <end position="226"/>
    </location>
</feature>
<reference evidence="3 4" key="1">
    <citation type="submission" date="2018-04" db="EMBL/GenBank/DDBJ databases">
        <title>The genome of golden apple snail Pomacea canaliculata provides insight into stress tolerance and invasive adaptation.</title>
        <authorList>
            <person name="Liu C."/>
            <person name="Liu B."/>
            <person name="Ren Y."/>
            <person name="Zhang Y."/>
            <person name="Wang H."/>
            <person name="Li S."/>
            <person name="Jiang F."/>
            <person name="Yin L."/>
            <person name="Zhang G."/>
            <person name="Qian W."/>
            <person name="Fan W."/>
        </authorList>
    </citation>
    <scope>NUCLEOTIDE SEQUENCE [LARGE SCALE GENOMIC DNA]</scope>
    <source>
        <strain evidence="3">SZHN2017</strain>
        <tissue evidence="3">Muscle</tissue>
    </source>
</reference>
<feature type="transmembrane region" description="Helical" evidence="2">
    <location>
        <begin position="101"/>
        <end position="123"/>
    </location>
</feature>
<dbReference type="OrthoDB" id="9990906at2759"/>
<accession>A0A2T7NEX7</accession>
<keyword evidence="2" id="KW-0812">Transmembrane</keyword>
<comment type="caution">
    <text evidence="3">The sequence shown here is derived from an EMBL/GenBank/DDBJ whole genome shotgun (WGS) entry which is preliminary data.</text>
</comment>
<dbReference type="Proteomes" id="UP000245119">
    <property type="component" value="Linkage Group LG13"/>
</dbReference>
<proteinExistence type="predicted"/>
<organism evidence="3 4">
    <name type="scientific">Pomacea canaliculata</name>
    <name type="common">Golden apple snail</name>
    <dbReference type="NCBI Taxonomy" id="400727"/>
    <lineage>
        <taxon>Eukaryota</taxon>
        <taxon>Metazoa</taxon>
        <taxon>Spiralia</taxon>
        <taxon>Lophotrochozoa</taxon>
        <taxon>Mollusca</taxon>
        <taxon>Gastropoda</taxon>
        <taxon>Caenogastropoda</taxon>
        <taxon>Architaenioglossa</taxon>
        <taxon>Ampullarioidea</taxon>
        <taxon>Ampullariidae</taxon>
        <taxon>Pomacea</taxon>
    </lineage>
</organism>
<evidence type="ECO:0000313" key="4">
    <source>
        <dbReference type="Proteomes" id="UP000245119"/>
    </source>
</evidence>
<dbReference type="AlphaFoldDB" id="A0A2T7NEX7"/>
<dbReference type="Gene3D" id="1.20.1070.10">
    <property type="entry name" value="Rhodopsin 7-helix transmembrane proteins"/>
    <property type="match status" value="1"/>
</dbReference>
<protein>
    <recommendedName>
        <fullName evidence="5">G-protein coupled receptors family 1 profile domain-containing protein</fullName>
    </recommendedName>
</protein>
<gene>
    <name evidence="3" type="ORF">C0Q70_20230</name>
</gene>
<sequence length="279" mass="31646">MVWPWIDLCIYSLLPLSLIVVCNSVIIIKVSLFVTLMRRYERNGACSKSLLDVYLRYACLYLQVCVSRRKARRVIPSVAPSTHTDVQADDTRSRQVSSMTATLMTLNLVLLVTTMPISAYLIVEPYFETIRDSSSEQVPGTLRPLQTSRQEKTRWRLLGERRPSIETVALQGVYMVSENSVRRQPQQPRLQQLQQPHSHSSSCKQSKRAKGPQISSQAANRRRDNITKGANEWQQKLGGKMLLTASDNALQKLQLRLPNSFPACIGLRRLSGRNLTFST</sequence>
<dbReference type="EMBL" id="PZQS01000013">
    <property type="protein sequence ID" value="PVD19739.1"/>
    <property type="molecule type" value="Genomic_DNA"/>
</dbReference>
<feature type="transmembrane region" description="Helical" evidence="2">
    <location>
        <begin position="12"/>
        <end position="34"/>
    </location>
</feature>
<keyword evidence="4" id="KW-1185">Reference proteome</keyword>
<keyword evidence="2" id="KW-1133">Transmembrane helix</keyword>